<feature type="region of interest" description="Disordered" evidence="1">
    <location>
        <begin position="177"/>
        <end position="224"/>
    </location>
</feature>
<dbReference type="Proteomes" id="UP001550210">
    <property type="component" value="Unassembled WGS sequence"/>
</dbReference>
<proteinExistence type="predicted"/>
<gene>
    <name evidence="2" type="ORF">ABZZ21_03835</name>
</gene>
<reference evidence="2 3" key="1">
    <citation type="submission" date="2024-06" db="EMBL/GenBank/DDBJ databases">
        <title>The Natural Products Discovery Center: Release of the First 8490 Sequenced Strains for Exploring Actinobacteria Biosynthetic Diversity.</title>
        <authorList>
            <person name="Kalkreuter E."/>
            <person name="Kautsar S.A."/>
            <person name="Yang D."/>
            <person name="Bader C.D."/>
            <person name="Teijaro C.N."/>
            <person name="Fluegel L."/>
            <person name="Davis C.M."/>
            <person name="Simpson J.R."/>
            <person name="Lauterbach L."/>
            <person name="Steele A.D."/>
            <person name="Gui C."/>
            <person name="Meng S."/>
            <person name="Li G."/>
            <person name="Viehrig K."/>
            <person name="Ye F."/>
            <person name="Su P."/>
            <person name="Kiefer A.F."/>
            <person name="Nichols A."/>
            <person name="Cepeda A.J."/>
            <person name="Yan W."/>
            <person name="Fan B."/>
            <person name="Jiang Y."/>
            <person name="Adhikari A."/>
            <person name="Zheng C.-J."/>
            <person name="Schuster L."/>
            <person name="Cowan T.M."/>
            <person name="Smanski M.J."/>
            <person name="Chevrette M.G."/>
            <person name="De Carvalho L.P.S."/>
            <person name="Shen B."/>
        </authorList>
    </citation>
    <scope>NUCLEOTIDE SEQUENCE [LARGE SCALE GENOMIC DNA]</scope>
    <source>
        <strain evidence="2 3">NPDC006434</strain>
    </source>
</reference>
<dbReference type="PROSITE" id="PS51257">
    <property type="entry name" value="PROKAR_LIPOPROTEIN"/>
    <property type="match status" value="1"/>
</dbReference>
<evidence type="ECO:0000313" key="2">
    <source>
        <dbReference type="EMBL" id="MET9843711.1"/>
    </source>
</evidence>
<evidence type="ECO:0000256" key="1">
    <source>
        <dbReference type="SAM" id="MobiDB-lite"/>
    </source>
</evidence>
<sequence length="224" mass="23628">MFRTARTLLPLALLPLLLTGCGSEKVVAVPREPLAPTPDRAQLHARAEALGLAPGLVYVTESPGFELARQSVGVYGDDGFSAAYWSRRNSAQLLLLVDRGAMTTENCPEQPLGQGTGTAVDCVRDGDAWYRTSAGQHEYALQRGDHVVRISAVTAAVDRDVLRAAARAAHRPDDAELACLLPPPHHAAPHTRGTPPPRDGTPVERGDLPPVGDGAPDNEVGASG</sequence>
<evidence type="ECO:0008006" key="4">
    <source>
        <dbReference type="Google" id="ProtNLM"/>
    </source>
</evidence>
<accession>A0ABV2UQA0</accession>
<keyword evidence="3" id="KW-1185">Reference proteome</keyword>
<protein>
    <recommendedName>
        <fullName evidence="4">Membrane lipoprotein</fullName>
    </recommendedName>
</protein>
<dbReference type="EMBL" id="JBEXPZ010000004">
    <property type="protein sequence ID" value="MET9843711.1"/>
    <property type="molecule type" value="Genomic_DNA"/>
</dbReference>
<comment type="caution">
    <text evidence="2">The sequence shown here is derived from an EMBL/GenBank/DDBJ whole genome shotgun (WGS) entry which is preliminary data.</text>
</comment>
<organism evidence="2 3">
    <name type="scientific">Streptomyces ossamyceticus</name>
    <dbReference type="NCBI Taxonomy" id="249581"/>
    <lineage>
        <taxon>Bacteria</taxon>
        <taxon>Bacillati</taxon>
        <taxon>Actinomycetota</taxon>
        <taxon>Actinomycetes</taxon>
        <taxon>Kitasatosporales</taxon>
        <taxon>Streptomycetaceae</taxon>
        <taxon>Streptomyces</taxon>
    </lineage>
</organism>
<dbReference type="RefSeq" id="WP_355392028.1">
    <property type="nucleotide sequence ID" value="NZ_JBEGHN010000001.1"/>
</dbReference>
<name>A0ABV2UQA0_9ACTN</name>
<evidence type="ECO:0000313" key="3">
    <source>
        <dbReference type="Proteomes" id="UP001550210"/>
    </source>
</evidence>